<evidence type="ECO:0000313" key="1">
    <source>
        <dbReference type="EMBL" id="MFC3712265.1"/>
    </source>
</evidence>
<keyword evidence="2" id="KW-1185">Reference proteome</keyword>
<dbReference type="RefSeq" id="WP_380858797.1">
    <property type="nucleotide sequence ID" value="NZ_JBHRXV010000004.1"/>
</dbReference>
<comment type="caution">
    <text evidence="1">The sequence shown here is derived from an EMBL/GenBank/DDBJ whole genome shotgun (WGS) entry which is preliminary data.</text>
</comment>
<sequence length="90" mass="10348">MEIAFDPAKRKATLEARGLDFADAAIVFDGATYTMVDDREEYGEERCITVGRLNRRMVVIVWTPRDGFRRIISMRKANDREQAFYAGRLG</sequence>
<evidence type="ECO:0000313" key="2">
    <source>
        <dbReference type="Proteomes" id="UP001595615"/>
    </source>
</evidence>
<dbReference type="Pfam" id="PF04365">
    <property type="entry name" value="BrnT_toxin"/>
    <property type="match status" value="1"/>
</dbReference>
<accession>A0ABV7XA02</accession>
<reference evidence="2" key="1">
    <citation type="journal article" date="2019" name="Int. J. Syst. Evol. Microbiol.">
        <title>The Global Catalogue of Microorganisms (GCM) 10K type strain sequencing project: providing services to taxonomists for standard genome sequencing and annotation.</title>
        <authorList>
            <consortium name="The Broad Institute Genomics Platform"/>
            <consortium name="The Broad Institute Genome Sequencing Center for Infectious Disease"/>
            <person name="Wu L."/>
            <person name="Ma J."/>
        </authorList>
    </citation>
    <scope>NUCLEOTIDE SEQUENCE [LARGE SCALE GENOMIC DNA]</scope>
    <source>
        <strain evidence="2">KCTC 42644</strain>
    </source>
</reference>
<dbReference type="EMBL" id="JBHRXV010000004">
    <property type="protein sequence ID" value="MFC3712265.1"/>
    <property type="molecule type" value="Genomic_DNA"/>
</dbReference>
<dbReference type="InterPro" id="IPR038573">
    <property type="entry name" value="BrnT_sf"/>
</dbReference>
<gene>
    <name evidence="1" type="ORF">ACFOMD_06770</name>
</gene>
<proteinExistence type="predicted"/>
<dbReference type="Proteomes" id="UP001595615">
    <property type="component" value="Unassembled WGS sequence"/>
</dbReference>
<dbReference type="InterPro" id="IPR007460">
    <property type="entry name" value="BrnT_toxin"/>
</dbReference>
<organism evidence="1 2">
    <name type="scientific">Sphingoaurantiacus capsulatus</name>
    <dbReference type="NCBI Taxonomy" id="1771310"/>
    <lineage>
        <taxon>Bacteria</taxon>
        <taxon>Pseudomonadati</taxon>
        <taxon>Pseudomonadota</taxon>
        <taxon>Alphaproteobacteria</taxon>
        <taxon>Sphingomonadales</taxon>
        <taxon>Sphingosinicellaceae</taxon>
        <taxon>Sphingoaurantiacus</taxon>
    </lineage>
</organism>
<protein>
    <submittedName>
        <fullName evidence="1">BrnT family toxin</fullName>
    </submittedName>
</protein>
<dbReference type="Gene3D" id="3.10.450.530">
    <property type="entry name" value="Ribonuclease toxin, BrnT, of type II toxin-antitoxin system"/>
    <property type="match status" value="1"/>
</dbReference>
<name>A0ABV7XA02_9SPHN</name>